<dbReference type="PROSITE" id="PS51635">
    <property type="entry name" value="PNPLA"/>
    <property type="match status" value="1"/>
</dbReference>
<dbReference type="RefSeq" id="WP_262995499.1">
    <property type="nucleotide sequence ID" value="NZ_JAOTJC010000012.1"/>
</dbReference>
<reference evidence="5" key="1">
    <citation type="submission" date="2023-07" db="EMBL/GenBank/DDBJ databases">
        <title>Study on multiphase classification of strain Alteromonas salexigens isolated from the Yellow Sea.</title>
        <authorList>
            <person name="Sun L."/>
        </authorList>
    </citation>
    <scope>NUCLEOTIDE SEQUENCE [LARGE SCALE GENOMIC DNA]</scope>
    <source>
        <strain evidence="5">ASW11-19</strain>
    </source>
</reference>
<dbReference type="PANTHER" id="PTHR46394">
    <property type="entry name" value="ANNEXIN"/>
    <property type="match status" value="1"/>
</dbReference>
<name>A0ABT2VUW2_9ALTE</name>
<dbReference type="PANTHER" id="PTHR46394:SF1">
    <property type="entry name" value="PNPLA DOMAIN-CONTAINING PROTEIN"/>
    <property type="match status" value="1"/>
</dbReference>
<keyword evidence="1 2" id="KW-0443">Lipid metabolism</keyword>
<dbReference type="SUPFAM" id="SSF52151">
    <property type="entry name" value="FabD/lysophospholipase-like"/>
    <property type="match status" value="1"/>
</dbReference>
<feature type="short sequence motif" description="GXSXG" evidence="2">
    <location>
        <begin position="44"/>
        <end position="48"/>
    </location>
</feature>
<evidence type="ECO:0000256" key="2">
    <source>
        <dbReference type="PROSITE-ProRule" id="PRU01161"/>
    </source>
</evidence>
<dbReference type="Proteomes" id="UP001209257">
    <property type="component" value="Unassembled WGS sequence"/>
</dbReference>
<comment type="caution">
    <text evidence="4">The sequence shown here is derived from an EMBL/GenBank/DDBJ whole genome shotgun (WGS) entry which is preliminary data.</text>
</comment>
<keyword evidence="2" id="KW-0378">Hydrolase</keyword>
<gene>
    <name evidence="4" type="ORF">OCL06_13695</name>
</gene>
<dbReference type="InterPro" id="IPR002641">
    <property type="entry name" value="PNPLA_dom"/>
</dbReference>
<dbReference type="Gene3D" id="3.40.1090.10">
    <property type="entry name" value="Cytosolic phospholipase A2 catalytic domain"/>
    <property type="match status" value="2"/>
</dbReference>
<protein>
    <submittedName>
        <fullName evidence="4">Patatin-like phospholipase family protein</fullName>
    </submittedName>
</protein>
<feature type="active site" description="Nucleophile" evidence="2">
    <location>
        <position position="46"/>
    </location>
</feature>
<keyword evidence="5" id="KW-1185">Reference proteome</keyword>
<dbReference type="InterPro" id="IPR052580">
    <property type="entry name" value="Lipid_Hydrolase"/>
</dbReference>
<accession>A0ABT2VUW2</accession>
<feature type="short sequence motif" description="DGA/G" evidence="2">
    <location>
        <begin position="167"/>
        <end position="169"/>
    </location>
</feature>
<dbReference type="EMBL" id="JAOTJC010000012">
    <property type="protein sequence ID" value="MCU7555644.1"/>
    <property type="molecule type" value="Genomic_DNA"/>
</dbReference>
<organism evidence="4 5">
    <name type="scientific">Alteromonas salexigens</name>
    <dbReference type="NCBI Taxonomy" id="2982530"/>
    <lineage>
        <taxon>Bacteria</taxon>
        <taxon>Pseudomonadati</taxon>
        <taxon>Pseudomonadota</taxon>
        <taxon>Gammaproteobacteria</taxon>
        <taxon>Alteromonadales</taxon>
        <taxon>Alteromonadaceae</taxon>
        <taxon>Alteromonas/Salinimonas group</taxon>
        <taxon>Alteromonas</taxon>
    </lineage>
</organism>
<evidence type="ECO:0000259" key="3">
    <source>
        <dbReference type="PROSITE" id="PS51635"/>
    </source>
</evidence>
<sequence length="291" mass="32556">MSLSMPLPSHIVPIFSGGGTRLPAHLGILQALDEMNIKFNTLVGVSGGSVITALYSKGYAIEDMLKLAISTDFKQFTAFSLWRLVREGGLSSGDHFEQWMDDLLEGVTFTELPFALNILATDVNGGGPVLFNKARTPTVRVSQAVRFSMSIPLIFSFKEFENQLLVDGAILSEDALFEDWQQDGTPSVCFRLKSNAKRRPLTPRRGFVLPQYISLLIQTFMTAVSREYVHAQYWHNTLVVNTGDISAVDFSMTEAAKRRLFDVGYQTTLRFLPAKLTRCIKLKRPESHLIE</sequence>
<evidence type="ECO:0000313" key="4">
    <source>
        <dbReference type="EMBL" id="MCU7555644.1"/>
    </source>
</evidence>
<feature type="active site" description="Proton acceptor" evidence="2">
    <location>
        <position position="167"/>
    </location>
</feature>
<evidence type="ECO:0000256" key="1">
    <source>
        <dbReference type="ARBA" id="ARBA00023098"/>
    </source>
</evidence>
<dbReference type="Pfam" id="PF01734">
    <property type="entry name" value="Patatin"/>
    <property type="match status" value="1"/>
</dbReference>
<proteinExistence type="predicted"/>
<dbReference type="InterPro" id="IPR016035">
    <property type="entry name" value="Acyl_Trfase/lysoPLipase"/>
</dbReference>
<feature type="domain" description="PNPLA" evidence="3">
    <location>
        <begin position="13"/>
        <end position="181"/>
    </location>
</feature>
<keyword evidence="2" id="KW-0442">Lipid degradation</keyword>
<evidence type="ECO:0000313" key="5">
    <source>
        <dbReference type="Proteomes" id="UP001209257"/>
    </source>
</evidence>
<comment type="caution">
    <text evidence="2">Lacks conserved residue(s) required for the propagation of feature annotation.</text>
</comment>